<dbReference type="Pfam" id="PF00126">
    <property type="entry name" value="HTH_1"/>
    <property type="match status" value="1"/>
</dbReference>
<gene>
    <name evidence="6" type="ORF">GCM10009092_35180</name>
</gene>
<protein>
    <submittedName>
        <fullName evidence="6">LysR family transcriptional regulator</fullName>
    </submittedName>
</protein>
<dbReference type="InterPro" id="IPR058163">
    <property type="entry name" value="LysR-type_TF_proteobact-type"/>
</dbReference>
<dbReference type="InterPro" id="IPR005119">
    <property type="entry name" value="LysR_subst-bd"/>
</dbReference>
<evidence type="ECO:0000313" key="6">
    <source>
        <dbReference type="EMBL" id="GAA0367876.1"/>
    </source>
</evidence>
<dbReference type="Gene3D" id="1.10.10.10">
    <property type="entry name" value="Winged helix-like DNA-binding domain superfamily/Winged helix DNA-binding domain"/>
    <property type="match status" value="1"/>
</dbReference>
<dbReference type="SUPFAM" id="SSF53850">
    <property type="entry name" value="Periplasmic binding protein-like II"/>
    <property type="match status" value="1"/>
</dbReference>
<keyword evidence="2" id="KW-0805">Transcription regulation</keyword>
<evidence type="ECO:0000256" key="4">
    <source>
        <dbReference type="ARBA" id="ARBA00023163"/>
    </source>
</evidence>
<dbReference type="PROSITE" id="PS50931">
    <property type="entry name" value="HTH_LYSR"/>
    <property type="match status" value="1"/>
</dbReference>
<dbReference type="RefSeq" id="WP_343846694.1">
    <property type="nucleotide sequence ID" value="NZ_BAAAEI010000023.1"/>
</dbReference>
<dbReference type="PANTHER" id="PTHR30537:SF3">
    <property type="entry name" value="TRANSCRIPTIONAL REGULATORY PROTEIN"/>
    <property type="match status" value="1"/>
</dbReference>
<dbReference type="InterPro" id="IPR036390">
    <property type="entry name" value="WH_DNA-bd_sf"/>
</dbReference>
<comment type="similarity">
    <text evidence="1">Belongs to the LysR transcriptional regulatory family.</text>
</comment>
<dbReference type="PANTHER" id="PTHR30537">
    <property type="entry name" value="HTH-TYPE TRANSCRIPTIONAL REGULATOR"/>
    <property type="match status" value="1"/>
</dbReference>
<evidence type="ECO:0000256" key="1">
    <source>
        <dbReference type="ARBA" id="ARBA00009437"/>
    </source>
</evidence>
<dbReference type="Proteomes" id="UP001501757">
    <property type="component" value="Unassembled WGS sequence"/>
</dbReference>
<dbReference type="SUPFAM" id="SSF46785">
    <property type="entry name" value="Winged helix' DNA-binding domain"/>
    <property type="match status" value="1"/>
</dbReference>
<keyword evidence="3" id="KW-0238">DNA-binding</keyword>
<dbReference type="Pfam" id="PF03466">
    <property type="entry name" value="LysR_substrate"/>
    <property type="match status" value="1"/>
</dbReference>
<dbReference type="PRINTS" id="PR00039">
    <property type="entry name" value="HTHLYSR"/>
</dbReference>
<accession>A0ABN0XM82</accession>
<proteinExistence type="inferred from homology"/>
<evidence type="ECO:0000256" key="3">
    <source>
        <dbReference type="ARBA" id="ARBA00023125"/>
    </source>
</evidence>
<dbReference type="EMBL" id="BAAAEI010000023">
    <property type="protein sequence ID" value="GAA0367876.1"/>
    <property type="molecule type" value="Genomic_DNA"/>
</dbReference>
<dbReference type="Gene3D" id="3.40.190.290">
    <property type="match status" value="1"/>
</dbReference>
<evidence type="ECO:0000259" key="5">
    <source>
        <dbReference type="PROSITE" id="PS50931"/>
    </source>
</evidence>
<keyword evidence="7" id="KW-1185">Reference proteome</keyword>
<evidence type="ECO:0000256" key="2">
    <source>
        <dbReference type="ARBA" id="ARBA00023015"/>
    </source>
</evidence>
<evidence type="ECO:0000313" key="7">
    <source>
        <dbReference type="Proteomes" id="UP001501757"/>
    </source>
</evidence>
<dbReference type="InterPro" id="IPR000847">
    <property type="entry name" value="LysR_HTH_N"/>
</dbReference>
<sequence length="295" mass="32921">MTWQDRHFDWNHAKAFLITAEQGSFSAAAKVLKITQPTLGRQVSALEMQLGATLFERSARGLLLTPSGHELLVYVRAMQEAAEKLYMAAGSHAKSLVGKVSISASESAAAHILPPVLSKLHQQAPGIQIELLATNESSDLLRREADIALRSYRPTQPDLIARKLRDERAHLYGAKSYLQKFSRRSVPADLNQADFMAFEHSTIMQDELKKRGFTLTAANFPFVVANHLVQWQLVKQGAGLGFMVEDVGDNEPLVERALPGMPAYDVELWLVIHRELHTSARLRLVFDFLVEQLGQ</sequence>
<feature type="domain" description="HTH lysR-type" evidence="5">
    <location>
        <begin position="8"/>
        <end position="65"/>
    </location>
</feature>
<name>A0ABN0XM82_9ALTE</name>
<comment type="caution">
    <text evidence="6">The sequence shown here is derived from an EMBL/GenBank/DDBJ whole genome shotgun (WGS) entry which is preliminary data.</text>
</comment>
<dbReference type="InterPro" id="IPR036388">
    <property type="entry name" value="WH-like_DNA-bd_sf"/>
</dbReference>
<reference evidence="6 7" key="1">
    <citation type="journal article" date="2019" name="Int. J. Syst. Evol. Microbiol.">
        <title>The Global Catalogue of Microorganisms (GCM) 10K type strain sequencing project: providing services to taxonomists for standard genome sequencing and annotation.</title>
        <authorList>
            <consortium name="The Broad Institute Genomics Platform"/>
            <consortium name="The Broad Institute Genome Sequencing Center for Infectious Disease"/>
            <person name="Wu L."/>
            <person name="Ma J."/>
        </authorList>
    </citation>
    <scope>NUCLEOTIDE SEQUENCE [LARGE SCALE GENOMIC DNA]</scope>
    <source>
        <strain evidence="6 7">JCM 13378</strain>
    </source>
</reference>
<keyword evidence="4" id="KW-0804">Transcription</keyword>
<organism evidence="6 7">
    <name type="scientific">Bowmanella denitrificans</name>
    <dbReference type="NCBI Taxonomy" id="366582"/>
    <lineage>
        <taxon>Bacteria</taxon>
        <taxon>Pseudomonadati</taxon>
        <taxon>Pseudomonadota</taxon>
        <taxon>Gammaproteobacteria</taxon>
        <taxon>Alteromonadales</taxon>
        <taxon>Alteromonadaceae</taxon>
        <taxon>Bowmanella</taxon>
    </lineage>
</organism>